<dbReference type="FunCoup" id="B4CVZ1">
    <property type="interactions" value="551"/>
</dbReference>
<dbReference type="SUPFAM" id="SSF102114">
    <property type="entry name" value="Radical SAM enzymes"/>
    <property type="match status" value="1"/>
</dbReference>
<dbReference type="PANTHER" id="PTHR13932">
    <property type="entry name" value="COPROPORPHYRINIGEN III OXIDASE"/>
    <property type="match status" value="1"/>
</dbReference>
<dbReference type="EC" id="1.3.99.22" evidence="1"/>
<dbReference type="eggNOG" id="COG0635">
    <property type="taxonomic scope" value="Bacteria"/>
</dbReference>
<dbReference type="GO" id="GO:0016491">
    <property type="term" value="F:oxidoreductase activity"/>
    <property type="evidence" value="ECO:0007669"/>
    <property type="project" value="UniProtKB-KW"/>
</dbReference>
<dbReference type="InterPro" id="IPR034505">
    <property type="entry name" value="Coproporphyrinogen-III_oxidase"/>
</dbReference>
<name>B4CVZ1_9BACT</name>
<organism evidence="1 2">
    <name type="scientific">Chthoniobacter flavus Ellin428</name>
    <dbReference type="NCBI Taxonomy" id="497964"/>
    <lineage>
        <taxon>Bacteria</taxon>
        <taxon>Pseudomonadati</taxon>
        <taxon>Verrucomicrobiota</taxon>
        <taxon>Spartobacteria</taxon>
        <taxon>Chthoniobacterales</taxon>
        <taxon>Chthoniobacteraceae</taxon>
        <taxon>Chthoniobacter</taxon>
    </lineage>
</organism>
<evidence type="ECO:0000313" key="1">
    <source>
        <dbReference type="EMBL" id="EDY21583.1"/>
    </source>
</evidence>
<protein>
    <submittedName>
        <fullName evidence="1">Coproporphyrinogen dehydrogenase</fullName>
        <ecNumber evidence="1">1.3.99.22</ecNumber>
    </submittedName>
</protein>
<dbReference type="Gene3D" id="3.30.750.200">
    <property type="match status" value="1"/>
</dbReference>
<reference evidence="1 2" key="1">
    <citation type="journal article" date="2011" name="J. Bacteriol.">
        <title>Genome sequence of Chthoniobacter flavus Ellin428, an aerobic heterotrophic soil bacterium.</title>
        <authorList>
            <person name="Kant R."/>
            <person name="van Passel M.W."/>
            <person name="Palva A."/>
            <person name="Lucas S."/>
            <person name="Lapidus A."/>
            <person name="Glavina Del Rio T."/>
            <person name="Dalin E."/>
            <person name="Tice H."/>
            <person name="Bruce D."/>
            <person name="Goodwin L."/>
            <person name="Pitluck S."/>
            <person name="Larimer F.W."/>
            <person name="Land M.L."/>
            <person name="Hauser L."/>
            <person name="Sangwan P."/>
            <person name="de Vos W.M."/>
            <person name="Janssen P.H."/>
            <person name="Smidt H."/>
        </authorList>
    </citation>
    <scope>NUCLEOTIDE SEQUENCE [LARGE SCALE GENOMIC DNA]</scope>
    <source>
        <strain evidence="1 2">Ellin428</strain>
    </source>
</reference>
<dbReference type="GO" id="GO:0051539">
    <property type="term" value="F:4 iron, 4 sulfur cluster binding"/>
    <property type="evidence" value="ECO:0007669"/>
    <property type="project" value="TreeGrafter"/>
</dbReference>
<dbReference type="PANTHER" id="PTHR13932:SF5">
    <property type="entry name" value="RADICAL S-ADENOSYL METHIONINE DOMAIN-CONTAINING PROTEIN 1, MITOCHONDRIAL"/>
    <property type="match status" value="1"/>
</dbReference>
<comment type="caution">
    <text evidence="1">The sequence shown here is derived from an EMBL/GenBank/DDBJ whole genome shotgun (WGS) entry which is preliminary data.</text>
</comment>
<dbReference type="EMBL" id="ABVL01000002">
    <property type="protein sequence ID" value="EDY21583.1"/>
    <property type="molecule type" value="Genomic_DNA"/>
</dbReference>
<gene>
    <name evidence="1" type="ORF">CfE428DRAFT_0828</name>
</gene>
<dbReference type="AlphaFoldDB" id="B4CVZ1"/>
<dbReference type="GO" id="GO:0006779">
    <property type="term" value="P:porphyrin-containing compound biosynthetic process"/>
    <property type="evidence" value="ECO:0007669"/>
    <property type="project" value="TreeGrafter"/>
</dbReference>
<proteinExistence type="predicted"/>
<keyword evidence="1" id="KW-0560">Oxidoreductase</keyword>
<dbReference type="STRING" id="497964.CfE428DRAFT_0828"/>
<dbReference type="InterPro" id="IPR058240">
    <property type="entry name" value="rSAM_sf"/>
</dbReference>
<dbReference type="GO" id="GO:0005737">
    <property type="term" value="C:cytoplasm"/>
    <property type="evidence" value="ECO:0007669"/>
    <property type="project" value="TreeGrafter"/>
</dbReference>
<dbReference type="Proteomes" id="UP000005824">
    <property type="component" value="Unassembled WGS sequence"/>
</dbReference>
<accession>B4CVZ1</accession>
<sequence>MQSWDDGLLKTLGRVHDAAQAEKTFGLLREAGFSNINIDLMFAVPGQTLAQWQATLDRTVALRPEHVSSYCLTYEEDTEYFRQLQLGTFRQDDERDAALFETTIDTLTGAGFDHYEISNYAKPGFESAHNFAYWRGADYLGFGPSAFSTVGLQRWQNVPDSAAYMQRVFAGESTTGFSEELTPAMRTGEIAAFAVRTREGIATDALHRWSKEMREFRELGFLEQRGDRTVLTRRGKLMADSVAEAFV</sequence>
<evidence type="ECO:0000313" key="2">
    <source>
        <dbReference type="Proteomes" id="UP000005824"/>
    </source>
</evidence>
<dbReference type="InParanoid" id="B4CVZ1"/>
<keyword evidence="2" id="KW-1185">Reference proteome</keyword>